<evidence type="ECO:0000256" key="3">
    <source>
        <dbReference type="ARBA" id="ARBA00022448"/>
    </source>
</evidence>
<feature type="transmembrane region" description="Helical" evidence="8">
    <location>
        <begin position="56"/>
        <end position="78"/>
    </location>
</feature>
<evidence type="ECO:0008006" key="11">
    <source>
        <dbReference type="Google" id="ProtNLM"/>
    </source>
</evidence>
<evidence type="ECO:0000256" key="4">
    <source>
        <dbReference type="ARBA" id="ARBA00022475"/>
    </source>
</evidence>
<dbReference type="InterPro" id="IPR002528">
    <property type="entry name" value="MATE_fam"/>
</dbReference>
<reference evidence="9 10" key="1">
    <citation type="submission" date="2024-04" db="EMBL/GenBank/DDBJ databases">
        <title>Tritrichomonas musculus Genome.</title>
        <authorList>
            <person name="Alves-Ferreira E."/>
            <person name="Grigg M."/>
            <person name="Lorenzi H."/>
            <person name="Galac M."/>
        </authorList>
    </citation>
    <scope>NUCLEOTIDE SEQUENCE [LARGE SCALE GENOMIC DNA]</scope>
    <source>
        <strain evidence="9 10">EAF2021</strain>
    </source>
</reference>
<keyword evidence="6 8" id="KW-1133">Transmembrane helix</keyword>
<dbReference type="InterPro" id="IPR052031">
    <property type="entry name" value="Membrane_Transporter-Flippase"/>
</dbReference>
<keyword evidence="3" id="KW-0813">Transport</keyword>
<dbReference type="EMBL" id="JAPFFF010000001">
    <property type="protein sequence ID" value="KAK8898080.1"/>
    <property type="molecule type" value="Genomic_DNA"/>
</dbReference>
<dbReference type="Pfam" id="PF01554">
    <property type="entry name" value="MatE"/>
    <property type="match status" value="1"/>
</dbReference>
<keyword evidence="5 8" id="KW-0812">Transmembrane</keyword>
<sequence>MRIIRAFKTINYRLWVAILITNFIPTIYQTVRIYILGDLPSDNGINIASQLQWVNLIYEIFQEALILPLFHLLGKSLYNQEEFSNKVRTGLLITLIIYILVSVIVISCAKPLVKLMAQSTNLIDQTVTYIRLETVAALFLTLWKFMTCVLVTLKKDIYMYIVLLVQMILSIIMDIFLVSNLKCSLKVGVNGIAITNIVVNFIIIIISLFLLRREKISLCDKYNFGWLKEWLKVGSYSGIESFLRNLSFMVMVVRMVNVVNEQGNYWIANSFIWNWMLVPASALGDVVKKEIGEDKQNVSKKTFGYFLFDCVFAILWLISIPAWKPFLRIAMNVKEYETVYYITLIETGFYMTFIFNSYILDSTFYGLGKTNYMLFQSICIDVVYYGVMFILYKTNVFKPTLKRIALMFGCGMLLDFVPTLILYIIMLKKEKIKIDINLLNDEMSIEENYSEGESTDNSNENI</sequence>
<feature type="transmembrane region" description="Helical" evidence="8">
    <location>
        <begin position="90"/>
        <end position="112"/>
    </location>
</feature>
<evidence type="ECO:0000313" key="10">
    <source>
        <dbReference type="Proteomes" id="UP001470230"/>
    </source>
</evidence>
<comment type="similarity">
    <text evidence="2">Belongs to the multi antimicrobial extrusion (MATE) (TC 2.A.66.1) family.</text>
</comment>
<feature type="transmembrane region" description="Helical" evidence="8">
    <location>
        <begin position="372"/>
        <end position="392"/>
    </location>
</feature>
<keyword evidence="4" id="KW-1003">Cell membrane</keyword>
<gene>
    <name evidence="9" type="ORF">M9Y10_000344</name>
</gene>
<name>A0ABR2L3Z2_9EUKA</name>
<keyword evidence="10" id="KW-1185">Reference proteome</keyword>
<feature type="transmembrane region" description="Helical" evidence="8">
    <location>
        <begin position="303"/>
        <end position="323"/>
    </location>
</feature>
<feature type="transmembrane region" description="Helical" evidence="8">
    <location>
        <begin position="12"/>
        <end position="36"/>
    </location>
</feature>
<evidence type="ECO:0000256" key="6">
    <source>
        <dbReference type="ARBA" id="ARBA00022989"/>
    </source>
</evidence>
<feature type="transmembrane region" description="Helical" evidence="8">
    <location>
        <begin position="132"/>
        <end position="153"/>
    </location>
</feature>
<dbReference type="Proteomes" id="UP001470230">
    <property type="component" value="Unassembled WGS sequence"/>
</dbReference>
<feature type="transmembrane region" description="Helical" evidence="8">
    <location>
        <begin position="191"/>
        <end position="211"/>
    </location>
</feature>
<feature type="transmembrane region" description="Helical" evidence="8">
    <location>
        <begin position="160"/>
        <end position="179"/>
    </location>
</feature>
<evidence type="ECO:0000313" key="9">
    <source>
        <dbReference type="EMBL" id="KAK8898080.1"/>
    </source>
</evidence>
<proteinExistence type="inferred from homology"/>
<feature type="transmembrane region" description="Helical" evidence="8">
    <location>
        <begin position="404"/>
        <end position="425"/>
    </location>
</feature>
<evidence type="ECO:0000256" key="2">
    <source>
        <dbReference type="ARBA" id="ARBA00010199"/>
    </source>
</evidence>
<evidence type="ECO:0000256" key="7">
    <source>
        <dbReference type="ARBA" id="ARBA00023136"/>
    </source>
</evidence>
<feature type="transmembrane region" description="Helical" evidence="8">
    <location>
        <begin position="338"/>
        <end position="360"/>
    </location>
</feature>
<comment type="subcellular location">
    <subcellularLocation>
        <location evidence="1">Cell membrane</location>
        <topology evidence="1">Multi-pass membrane protein</topology>
    </subcellularLocation>
</comment>
<dbReference type="PANTHER" id="PTHR43549">
    <property type="entry name" value="MULTIDRUG RESISTANCE PROTEIN YPNP-RELATED"/>
    <property type="match status" value="1"/>
</dbReference>
<evidence type="ECO:0000256" key="1">
    <source>
        <dbReference type="ARBA" id="ARBA00004651"/>
    </source>
</evidence>
<comment type="caution">
    <text evidence="9">The sequence shown here is derived from an EMBL/GenBank/DDBJ whole genome shotgun (WGS) entry which is preliminary data.</text>
</comment>
<keyword evidence="7 8" id="KW-0472">Membrane</keyword>
<evidence type="ECO:0000256" key="5">
    <source>
        <dbReference type="ARBA" id="ARBA00022692"/>
    </source>
</evidence>
<organism evidence="9 10">
    <name type="scientific">Tritrichomonas musculus</name>
    <dbReference type="NCBI Taxonomy" id="1915356"/>
    <lineage>
        <taxon>Eukaryota</taxon>
        <taxon>Metamonada</taxon>
        <taxon>Parabasalia</taxon>
        <taxon>Tritrichomonadida</taxon>
        <taxon>Tritrichomonadidae</taxon>
        <taxon>Tritrichomonas</taxon>
    </lineage>
</organism>
<dbReference type="PANTHER" id="PTHR43549:SF2">
    <property type="entry name" value="MULTIDRUG RESISTANCE PROTEIN NORM-RELATED"/>
    <property type="match status" value="1"/>
</dbReference>
<protein>
    <recommendedName>
        <fullName evidence="11">Na+-driven multidrug efflux pump</fullName>
    </recommendedName>
</protein>
<evidence type="ECO:0000256" key="8">
    <source>
        <dbReference type="SAM" id="Phobius"/>
    </source>
</evidence>
<dbReference type="NCBIfam" id="NF045539">
    <property type="entry name" value="MATE_efflux1"/>
    <property type="match status" value="1"/>
</dbReference>
<accession>A0ABR2L3Z2</accession>